<proteinExistence type="predicted"/>
<reference evidence="1" key="2">
    <citation type="journal article" date="2007" name="Science">
        <title>Genome sequence of Aedes aegypti, a major arbovirus vector.</title>
        <authorList>
            <person name="Nene V."/>
            <person name="Wortman J.R."/>
            <person name="Lawson D."/>
            <person name="Haas B."/>
            <person name="Kodira C."/>
            <person name="Tu Z.J."/>
            <person name="Loftus B."/>
            <person name="Xi Z."/>
            <person name="Megy K."/>
            <person name="Grabherr M."/>
            <person name="Ren Q."/>
            <person name="Zdobnov E.M."/>
            <person name="Lobo N.F."/>
            <person name="Campbell K.S."/>
            <person name="Brown S.E."/>
            <person name="Bonaldo M.F."/>
            <person name="Zhu J."/>
            <person name="Sinkins S.P."/>
            <person name="Hogenkamp D.G."/>
            <person name="Amedeo P."/>
            <person name="Arensburger P."/>
            <person name="Atkinson P.W."/>
            <person name="Bidwell S."/>
            <person name="Biedler J."/>
            <person name="Birney E."/>
            <person name="Bruggner R.V."/>
            <person name="Costas J."/>
            <person name="Coy M.R."/>
            <person name="Crabtree J."/>
            <person name="Crawford M."/>
            <person name="Debruyn B."/>
            <person name="Decaprio D."/>
            <person name="Eiglmeier K."/>
            <person name="Eisenstadt E."/>
            <person name="El-Dorry H."/>
            <person name="Gelbart W.M."/>
            <person name="Gomes S.L."/>
            <person name="Hammond M."/>
            <person name="Hannick L.I."/>
            <person name="Hogan J.R."/>
            <person name="Holmes M.H."/>
            <person name="Jaffe D."/>
            <person name="Johnston J.S."/>
            <person name="Kennedy R.C."/>
            <person name="Koo H."/>
            <person name="Kravitz S."/>
            <person name="Kriventseva E.V."/>
            <person name="Kulp D."/>
            <person name="Labutti K."/>
            <person name="Lee E."/>
            <person name="Li S."/>
            <person name="Lovin D.D."/>
            <person name="Mao C."/>
            <person name="Mauceli E."/>
            <person name="Menck C.F."/>
            <person name="Miller J.R."/>
            <person name="Montgomery P."/>
            <person name="Mori A."/>
            <person name="Nascimento A.L."/>
            <person name="Naveira H.F."/>
            <person name="Nusbaum C."/>
            <person name="O'leary S."/>
            <person name="Orvis J."/>
            <person name="Pertea M."/>
            <person name="Quesneville H."/>
            <person name="Reidenbach K.R."/>
            <person name="Rogers Y.H."/>
            <person name="Roth C.W."/>
            <person name="Schneider J.R."/>
            <person name="Schatz M."/>
            <person name="Shumway M."/>
            <person name="Stanke M."/>
            <person name="Stinson E.O."/>
            <person name="Tubio J.M."/>
            <person name="Vanzee J.P."/>
            <person name="Verjovski-Almeida S."/>
            <person name="Werner D."/>
            <person name="White O."/>
            <person name="Wyder S."/>
            <person name="Zeng Q."/>
            <person name="Zhao Q."/>
            <person name="Zhao Y."/>
            <person name="Hill C.A."/>
            <person name="Raikhel A.S."/>
            <person name="Soares M.B."/>
            <person name="Knudson D.L."/>
            <person name="Lee N.H."/>
            <person name="Galagan J."/>
            <person name="Salzberg S.L."/>
            <person name="Paulsen I.T."/>
            <person name="Dimopoulos G."/>
            <person name="Collins F.H."/>
            <person name="Birren B."/>
            <person name="Fraser-Liggett C.M."/>
            <person name="Severson D.W."/>
        </authorList>
    </citation>
    <scope>NUCLEOTIDE SEQUENCE [LARGE SCALE GENOMIC DNA]</scope>
    <source>
        <strain evidence="1">Liverpool</strain>
    </source>
</reference>
<gene>
    <name evidence="1" type="ORF">AaeL_AAEL001558</name>
</gene>
<dbReference type="PaxDb" id="7159-AAEL001558-PA"/>
<reference evidence="1" key="1">
    <citation type="submission" date="2005-10" db="EMBL/GenBank/DDBJ databases">
        <authorList>
            <person name="Loftus B.J."/>
            <person name="Nene V.M."/>
            <person name="Hannick L.I."/>
            <person name="Bidwell S."/>
            <person name="Haas B."/>
            <person name="Amedeo P."/>
            <person name="Orvis J."/>
            <person name="Wortman J.R."/>
            <person name="White O.R."/>
            <person name="Salzberg S."/>
            <person name="Shumway M."/>
            <person name="Koo H."/>
            <person name="Zhao Y."/>
            <person name="Holmes M."/>
            <person name="Miller J."/>
            <person name="Schatz M."/>
            <person name="Pop M."/>
            <person name="Pai G."/>
            <person name="Utterback T."/>
            <person name="Rogers Y.-H."/>
            <person name="Kravitz S."/>
            <person name="Fraser C.M."/>
        </authorList>
    </citation>
    <scope>NUCLEOTIDE SEQUENCE</scope>
    <source>
        <strain evidence="1">Liverpool</strain>
    </source>
</reference>
<organism evidence="1 2">
    <name type="scientific">Aedes aegypti</name>
    <name type="common">Yellowfever mosquito</name>
    <name type="synonym">Culex aegypti</name>
    <dbReference type="NCBI Taxonomy" id="7159"/>
    <lineage>
        <taxon>Eukaryota</taxon>
        <taxon>Metazoa</taxon>
        <taxon>Ecdysozoa</taxon>
        <taxon>Arthropoda</taxon>
        <taxon>Hexapoda</taxon>
        <taxon>Insecta</taxon>
        <taxon>Pterygota</taxon>
        <taxon>Neoptera</taxon>
        <taxon>Endopterygota</taxon>
        <taxon>Diptera</taxon>
        <taxon>Nematocera</taxon>
        <taxon>Culicoidea</taxon>
        <taxon>Culicidae</taxon>
        <taxon>Culicinae</taxon>
        <taxon>Aedini</taxon>
        <taxon>Aedes</taxon>
        <taxon>Stegomyia</taxon>
    </lineage>
</organism>
<evidence type="ECO:0000313" key="2">
    <source>
        <dbReference type="Proteomes" id="UP000682892"/>
    </source>
</evidence>
<sequence>MALLPPSLIAQHFIIITRRASRRSRITRRRLRHLMTAQQTLFAEARLVLHVDQIVLPVAESLLAPLAVVVRLRPVRLEMRLEVIGTFEQFLTLAALVRSIAGKLRHRWRSLADCSRFGYELAFVLVFRVIIAAVENVRNVGQAGLFQLRYDFVGSVFFIELTADKFFRGNFLAHVFVVIRQSNHIVIMFRFYG</sequence>
<evidence type="ECO:0000313" key="1">
    <source>
        <dbReference type="EMBL" id="EAT47282.1"/>
    </source>
</evidence>
<accession>Q17KX1</accession>
<dbReference type="Proteomes" id="UP000682892">
    <property type="component" value="Chromosome 3"/>
</dbReference>
<dbReference type="AlphaFoldDB" id="Q17KX1"/>
<dbReference type="EMBL" id="CH477221">
    <property type="protein sequence ID" value="EAT47282.1"/>
    <property type="molecule type" value="Genomic_DNA"/>
</dbReference>
<protein>
    <submittedName>
        <fullName evidence="1">AAEL001558-PA</fullName>
    </submittedName>
</protein>
<dbReference type="HOGENOM" id="CLU_1409857_0_0_1"/>
<reference evidence="1" key="3">
    <citation type="submission" date="2012-09" db="EMBL/GenBank/DDBJ databases">
        <authorList>
            <consortium name="VectorBase"/>
        </authorList>
    </citation>
    <scope>NUCLEOTIDE SEQUENCE</scope>
    <source>
        <strain evidence="1">Liverpool</strain>
    </source>
</reference>
<name>Q17KX1_AEDAE</name>